<dbReference type="InterPro" id="IPR008979">
    <property type="entry name" value="Galactose-bd-like_sf"/>
</dbReference>
<dbReference type="PANTHER" id="PTHR10066:SF67">
    <property type="entry name" value="BETA-GLUCURONIDASE"/>
    <property type="match status" value="1"/>
</dbReference>
<dbReference type="AlphaFoldDB" id="A0A8D2KA93"/>
<dbReference type="GO" id="GO:0005975">
    <property type="term" value="P:carbohydrate metabolic process"/>
    <property type="evidence" value="ECO:0007669"/>
    <property type="project" value="InterPro"/>
</dbReference>
<dbReference type="GO" id="GO:0005102">
    <property type="term" value="F:signaling receptor binding"/>
    <property type="evidence" value="ECO:0007669"/>
    <property type="project" value="TreeGrafter"/>
</dbReference>
<evidence type="ECO:0000256" key="1">
    <source>
        <dbReference type="ARBA" id="ARBA00007401"/>
    </source>
</evidence>
<dbReference type="FunFam" id="2.60.120.260:FF:000027">
    <property type="entry name" value="Beta-glucuronidase"/>
    <property type="match status" value="1"/>
</dbReference>
<keyword evidence="4" id="KW-1185">Reference proteome</keyword>
<sequence>GFCHVGQAGPAVVWLRAGAAGRVLYPRESLSQGRQELDGLWSFHADFSDNRRRGFEEQRYRRPLRESGPTLDIPVPSILIDISQDLRLWCFVSWVWYEREVTLLERWIEDLRTRVVLRIGSAHFYAIVWVNGVDTLEHERGYLPFETNISSLFLVGPLPRLCVTVAINSTLSPPPFLRPRYPKGNFVQNTDFDFFNYAGLQQSVLLYTTPTTYIDDIIVTTCVERDSDESFW</sequence>
<dbReference type="InterPro" id="IPR006104">
    <property type="entry name" value="Glyco_hydro_2_N"/>
</dbReference>
<dbReference type="SUPFAM" id="SSF49785">
    <property type="entry name" value="Galactose-binding domain-like"/>
    <property type="match status" value="1"/>
</dbReference>
<evidence type="ECO:0000259" key="2">
    <source>
        <dbReference type="Pfam" id="PF02837"/>
    </source>
</evidence>
<dbReference type="GO" id="GO:0004566">
    <property type="term" value="F:beta-glucuronidase activity"/>
    <property type="evidence" value="ECO:0007669"/>
    <property type="project" value="TreeGrafter"/>
</dbReference>
<dbReference type="PANTHER" id="PTHR10066">
    <property type="entry name" value="BETA-GLUCURONIDASE"/>
    <property type="match status" value="1"/>
</dbReference>
<dbReference type="GO" id="GO:0005615">
    <property type="term" value="C:extracellular space"/>
    <property type="evidence" value="ECO:0007669"/>
    <property type="project" value="TreeGrafter"/>
</dbReference>
<accession>A0A8D2KA93</accession>
<evidence type="ECO:0000313" key="3">
    <source>
        <dbReference type="Ensembl" id="ENSTGEP00000035219.1"/>
    </source>
</evidence>
<reference evidence="3" key="1">
    <citation type="submission" date="2018-05" db="EMBL/GenBank/DDBJ databases">
        <title>Whole genome of Theropithecus gelada.</title>
        <authorList>
            <person name="Chiou K.L."/>
            <person name="Snyder-Mackler N."/>
        </authorList>
    </citation>
    <scope>NUCLEOTIDE SEQUENCE [LARGE SCALE GENOMIC DNA]</scope>
</reference>
<dbReference type="GO" id="GO:0030246">
    <property type="term" value="F:carbohydrate binding"/>
    <property type="evidence" value="ECO:0007669"/>
    <property type="project" value="TreeGrafter"/>
</dbReference>
<dbReference type="GO" id="GO:0019391">
    <property type="term" value="P:glucuronoside catabolic process"/>
    <property type="evidence" value="ECO:0007669"/>
    <property type="project" value="TreeGrafter"/>
</dbReference>
<protein>
    <recommendedName>
        <fullName evidence="2">Glycosyl hydrolases family 2 sugar binding domain-containing protein</fullName>
    </recommendedName>
</protein>
<dbReference type="Pfam" id="PF02837">
    <property type="entry name" value="Glyco_hydro_2_N"/>
    <property type="match status" value="1"/>
</dbReference>
<reference evidence="3" key="2">
    <citation type="submission" date="2025-08" db="UniProtKB">
        <authorList>
            <consortium name="Ensembl"/>
        </authorList>
    </citation>
    <scope>IDENTIFICATION</scope>
</reference>
<comment type="similarity">
    <text evidence="1">Belongs to the glycosyl hydrolase 2 family.</text>
</comment>
<name>A0A8D2KA93_THEGE</name>
<dbReference type="Ensembl" id="ENSTGET00000041799.1">
    <property type="protein sequence ID" value="ENSTGEP00000035219.1"/>
    <property type="gene ID" value="ENSTGEG00000028066.1"/>
</dbReference>
<evidence type="ECO:0000313" key="4">
    <source>
        <dbReference type="Proteomes" id="UP000694411"/>
    </source>
</evidence>
<reference evidence="3" key="3">
    <citation type="submission" date="2025-09" db="UniProtKB">
        <authorList>
            <consortium name="Ensembl"/>
        </authorList>
    </citation>
    <scope>IDENTIFICATION</scope>
</reference>
<dbReference type="Gene3D" id="2.60.120.260">
    <property type="entry name" value="Galactose-binding domain-like"/>
    <property type="match status" value="1"/>
</dbReference>
<organism evidence="3 4">
    <name type="scientific">Theropithecus gelada</name>
    <name type="common">Gelada baboon</name>
    <dbReference type="NCBI Taxonomy" id="9565"/>
    <lineage>
        <taxon>Eukaryota</taxon>
        <taxon>Metazoa</taxon>
        <taxon>Chordata</taxon>
        <taxon>Craniata</taxon>
        <taxon>Vertebrata</taxon>
        <taxon>Euteleostomi</taxon>
        <taxon>Mammalia</taxon>
        <taxon>Eutheria</taxon>
        <taxon>Euarchontoglires</taxon>
        <taxon>Primates</taxon>
        <taxon>Haplorrhini</taxon>
        <taxon>Catarrhini</taxon>
        <taxon>Cercopithecidae</taxon>
        <taxon>Cercopithecinae</taxon>
        <taxon>Theropithecus</taxon>
    </lineage>
</organism>
<proteinExistence type="inferred from homology"/>
<dbReference type="Proteomes" id="UP000694411">
    <property type="component" value="Chromosome 10"/>
</dbReference>
<feature type="domain" description="Glycosyl hydrolases family 2 sugar binding" evidence="2">
    <location>
        <begin position="94"/>
        <end position="210"/>
    </location>
</feature>